<evidence type="ECO:0008006" key="4">
    <source>
        <dbReference type="Google" id="ProtNLM"/>
    </source>
</evidence>
<dbReference type="Pfam" id="PF11720">
    <property type="entry name" value="Inhibitor_I78"/>
    <property type="match status" value="1"/>
</dbReference>
<name>A0ABQ3J013_9RHOB</name>
<reference evidence="3" key="1">
    <citation type="journal article" date="2019" name="Int. J. Syst. Evol. Microbiol.">
        <title>The Global Catalogue of Microorganisms (GCM) 10K type strain sequencing project: providing services to taxonomists for standard genome sequencing and annotation.</title>
        <authorList>
            <consortium name="The Broad Institute Genomics Platform"/>
            <consortium name="The Broad Institute Genome Sequencing Center for Infectious Disease"/>
            <person name="Wu L."/>
            <person name="Ma J."/>
        </authorList>
    </citation>
    <scope>NUCLEOTIDE SEQUENCE [LARGE SCALE GENOMIC DNA]</scope>
    <source>
        <strain evidence="3">KCTC 42443</strain>
    </source>
</reference>
<organism evidence="2 3">
    <name type="scientific">Aliiroseovarius zhejiangensis</name>
    <dbReference type="NCBI Taxonomy" id="1632025"/>
    <lineage>
        <taxon>Bacteria</taxon>
        <taxon>Pseudomonadati</taxon>
        <taxon>Pseudomonadota</taxon>
        <taxon>Alphaproteobacteria</taxon>
        <taxon>Rhodobacterales</taxon>
        <taxon>Paracoccaceae</taxon>
        <taxon>Aliiroseovarius</taxon>
    </lineage>
</organism>
<evidence type="ECO:0000313" key="3">
    <source>
        <dbReference type="Proteomes" id="UP000609802"/>
    </source>
</evidence>
<dbReference type="InterPro" id="IPR021719">
    <property type="entry name" value="Prot_inh_I78"/>
</dbReference>
<dbReference type="PANTHER" id="PTHR39600">
    <property type="entry name" value="PEPTIDASE INHIBITOR I78 FAMILY PROTEIN"/>
    <property type="match status" value="1"/>
</dbReference>
<gene>
    <name evidence="2" type="ORF">GCM10016455_15730</name>
</gene>
<dbReference type="Proteomes" id="UP000609802">
    <property type="component" value="Unassembled WGS sequence"/>
</dbReference>
<comment type="caution">
    <text evidence="2">The sequence shown here is derived from an EMBL/GenBank/DDBJ whole genome shotgun (WGS) entry which is preliminary data.</text>
</comment>
<feature type="chain" id="PRO_5045474202" description="Peptidase inhibitor I78 family protein" evidence="1">
    <location>
        <begin position="26"/>
        <end position="92"/>
    </location>
</feature>
<evidence type="ECO:0000256" key="1">
    <source>
        <dbReference type="SAM" id="SignalP"/>
    </source>
</evidence>
<protein>
    <recommendedName>
        <fullName evidence="4">Peptidase inhibitor I78 family protein</fullName>
    </recommendedName>
</protein>
<keyword evidence="3" id="KW-1185">Reference proteome</keyword>
<accession>A0ABQ3J013</accession>
<dbReference type="PROSITE" id="PS51257">
    <property type="entry name" value="PROKAR_LIPOPROTEIN"/>
    <property type="match status" value="1"/>
</dbReference>
<keyword evidence="1" id="KW-0732">Signal</keyword>
<dbReference type="PANTHER" id="PTHR39600:SF1">
    <property type="entry name" value="PEPTIDASE INHIBITOR I78 FAMILY PROTEIN"/>
    <property type="match status" value="1"/>
</dbReference>
<sequence length="92" mass="9950">MRAITTLIITVALTGCLAASPPVPAPDTFVPNCGQDRFRGLVGQDAAILRELDLPGTTRVVKPGMALTQDYRPDRLNISIDEDGLINRVWCS</sequence>
<dbReference type="Gene3D" id="3.30.10.10">
    <property type="entry name" value="Trypsin Inhibitor V, subunit A"/>
    <property type="match status" value="1"/>
</dbReference>
<evidence type="ECO:0000313" key="2">
    <source>
        <dbReference type="EMBL" id="GHE96243.1"/>
    </source>
</evidence>
<dbReference type="EMBL" id="BNCH01000003">
    <property type="protein sequence ID" value="GHE96243.1"/>
    <property type="molecule type" value="Genomic_DNA"/>
</dbReference>
<feature type="signal peptide" evidence="1">
    <location>
        <begin position="1"/>
        <end position="25"/>
    </location>
</feature>
<proteinExistence type="predicted"/>
<dbReference type="RefSeq" id="WP_191285967.1">
    <property type="nucleotide sequence ID" value="NZ_BNCH01000003.1"/>
</dbReference>